<dbReference type="InterPro" id="IPR053931">
    <property type="entry name" value="RapZ_C"/>
</dbReference>
<dbReference type="GO" id="GO:0005524">
    <property type="term" value="F:ATP binding"/>
    <property type="evidence" value="ECO:0007669"/>
    <property type="project" value="UniProtKB-KW"/>
</dbReference>
<keyword evidence="1" id="KW-0547">Nucleotide-binding</keyword>
<dbReference type="AlphaFoldDB" id="A0A6J7FAV9"/>
<dbReference type="Gene3D" id="3.40.50.300">
    <property type="entry name" value="P-loop containing nucleotide triphosphate hydrolases"/>
    <property type="match status" value="1"/>
</dbReference>
<keyword evidence="3" id="KW-0342">GTP-binding</keyword>
<evidence type="ECO:0000313" key="6">
    <source>
        <dbReference type="EMBL" id="CAB4890090.1"/>
    </source>
</evidence>
<dbReference type="Pfam" id="PF03668">
    <property type="entry name" value="RapZ-like_N"/>
    <property type="match status" value="1"/>
</dbReference>
<keyword evidence="2" id="KW-0067">ATP-binding</keyword>
<feature type="domain" description="RapZ C-terminal" evidence="5">
    <location>
        <begin position="169"/>
        <end position="286"/>
    </location>
</feature>
<accession>A0A6J7FAV9</accession>
<dbReference type="InterPro" id="IPR027417">
    <property type="entry name" value="P-loop_NTPase"/>
</dbReference>
<dbReference type="GO" id="GO:0005525">
    <property type="term" value="F:GTP binding"/>
    <property type="evidence" value="ECO:0007669"/>
    <property type="project" value="UniProtKB-KW"/>
</dbReference>
<evidence type="ECO:0000259" key="5">
    <source>
        <dbReference type="Pfam" id="PF22740"/>
    </source>
</evidence>
<dbReference type="EMBL" id="CAFBLP010000101">
    <property type="protein sequence ID" value="CAB4890090.1"/>
    <property type="molecule type" value="Genomic_DNA"/>
</dbReference>
<evidence type="ECO:0000256" key="1">
    <source>
        <dbReference type="ARBA" id="ARBA00022741"/>
    </source>
</evidence>
<dbReference type="PANTHER" id="PTHR30448:SF0">
    <property type="entry name" value="RNASE ADAPTER PROTEIN RAPZ"/>
    <property type="match status" value="1"/>
</dbReference>
<dbReference type="PIRSF" id="PIRSF005052">
    <property type="entry name" value="P-loopkin"/>
    <property type="match status" value="1"/>
</dbReference>
<dbReference type="HAMAP" id="MF_00636">
    <property type="entry name" value="RapZ_like"/>
    <property type="match status" value="1"/>
</dbReference>
<proteinExistence type="inferred from homology"/>
<organism evidence="6">
    <name type="scientific">freshwater metagenome</name>
    <dbReference type="NCBI Taxonomy" id="449393"/>
    <lineage>
        <taxon>unclassified sequences</taxon>
        <taxon>metagenomes</taxon>
        <taxon>ecological metagenomes</taxon>
    </lineage>
</organism>
<name>A0A6J7FAV9_9ZZZZ</name>
<evidence type="ECO:0000259" key="4">
    <source>
        <dbReference type="Pfam" id="PF03668"/>
    </source>
</evidence>
<evidence type="ECO:0000256" key="2">
    <source>
        <dbReference type="ARBA" id="ARBA00022840"/>
    </source>
</evidence>
<dbReference type="SUPFAM" id="SSF52540">
    <property type="entry name" value="P-loop containing nucleoside triphosphate hydrolases"/>
    <property type="match status" value="1"/>
</dbReference>
<feature type="domain" description="RapZ-like N-terminal" evidence="4">
    <location>
        <begin position="3"/>
        <end position="160"/>
    </location>
</feature>
<dbReference type="InterPro" id="IPR053930">
    <property type="entry name" value="RapZ-like_N"/>
</dbReference>
<dbReference type="Pfam" id="PF22740">
    <property type="entry name" value="PapZ_C"/>
    <property type="match status" value="1"/>
</dbReference>
<gene>
    <name evidence="6" type="ORF">UFOPK3376_02757</name>
</gene>
<dbReference type="PANTHER" id="PTHR30448">
    <property type="entry name" value="RNASE ADAPTER PROTEIN RAPZ"/>
    <property type="match status" value="1"/>
</dbReference>
<dbReference type="InterPro" id="IPR005337">
    <property type="entry name" value="RapZ-like"/>
</dbReference>
<sequence length="287" mass="31524">MADILVITGLSGAGRSNAADFLEDMGWFVVDNLPVALMDKIIELGVGSGIGVGSGFQQLSIVVGPTADQAEVVNQIRQLRTKGHRVRVLFLEASTPELVKRYGSTRRKHPLDDGNASMTVAIERERSLLEPVKALSDLIIDTTTLSVHQLKTRITDAFTDESDGAAMHTAITSFGYKQGIPTDVDLVIDVRFLPNPHWIDDLRPLTGLDDAVREYVMEQPATAEFLNRFEHLLDLLLPAYASEGKSYLSIAVGCTGGQHRSVAITEELASWMRLNGYQPRVTHRDMP</sequence>
<evidence type="ECO:0000256" key="3">
    <source>
        <dbReference type="ARBA" id="ARBA00023134"/>
    </source>
</evidence>
<dbReference type="NCBIfam" id="NF003828">
    <property type="entry name" value="PRK05416.1"/>
    <property type="match status" value="1"/>
</dbReference>
<protein>
    <submittedName>
        <fullName evidence="6">Unannotated protein</fullName>
    </submittedName>
</protein>
<reference evidence="6" key="1">
    <citation type="submission" date="2020-05" db="EMBL/GenBank/DDBJ databases">
        <authorList>
            <person name="Chiriac C."/>
            <person name="Salcher M."/>
            <person name="Ghai R."/>
            <person name="Kavagutti S V."/>
        </authorList>
    </citation>
    <scope>NUCLEOTIDE SEQUENCE</scope>
</reference>